<evidence type="ECO:0000313" key="3">
    <source>
        <dbReference type="Proteomes" id="UP000193380"/>
    </source>
</evidence>
<sequence length="159" mass="17769">MRRRSSSSRHSAGGERSWTERSRVLERARPSLVTQPGCCTTHKVSPVDLTALFAEERGMKVDVTEGDVGEMVTSRKDRALDWHGSLWKGSGEEDHIMLDIRATEDLCNQGIAATDDSPKYSYSADNSPKYSYSADDSPKYSYSADDSPNLSRLWGQCWL</sequence>
<dbReference type="STRING" id="8022.A0A060X8Q1"/>
<feature type="region of interest" description="Disordered" evidence="1">
    <location>
        <begin position="117"/>
        <end position="148"/>
    </location>
</feature>
<accession>A0A060X8Q1</accession>
<dbReference type="PaxDb" id="8022-A0A060X8Q1"/>
<protein>
    <submittedName>
        <fullName evidence="2">Uncharacterized protein</fullName>
    </submittedName>
</protein>
<proteinExistence type="predicted"/>
<organism evidence="2 3">
    <name type="scientific">Oncorhynchus mykiss</name>
    <name type="common">Rainbow trout</name>
    <name type="synonym">Salmo gairdneri</name>
    <dbReference type="NCBI Taxonomy" id="8022"/>
    <lineage>
        <taxon>Eukaryota</taxon>
        <taxon>Metazoa</taxon>
        <taxon>Chordata</taxon>
        <taxon>Craniata</taxon>
        <taxon>Vertebrata</taxon>
        <taxon>Euteleostomi</taxon>
        <taxon>Actinopterygii</taxon>
        <taxon>Neopterygii</taxon>
        <taxon>Teleostei</taxon>
        <taxon>Protacanthopterygii</taxon>
        <taxon>Salmoniformes</taxon>
        <taxon>Salmonidae</taxon>
        <taxon>Salmoninae</taxon>
        <taxon>Oncorhynchus</taxon>
    </lineage>
</organism>
<reference evidence="2" key="2">
    <citation type="submission" date="2014-03" db="EMBL/GenBank/DDBJ databases">
        <authorList>
            <person name="Genoscope - CEA"/>
        </authorList>
    </citation>
    <scope>NUCLEOTIDE SEQUENCE</scope>
</reference>
<name>A0A060X8Q1_ONCMY</name>
<feature type="region of interest" description="Disordered" evidence="1">
    <location>
        <begin position="1"/>
        <end position="23"/>
    </location>
</feature>
<dbReference type="EMBL" id="FR905085">
    <property type="protein sequence ID" value="CDQ75831.1"/>
    <property type="molecule type" value="Genomic_DNA"/>
</dbReference>
<dbReference type="Proteomes" id="UP000193380">
    <property type="component" value="Unassembled WGS sequence"/>
</dbReference>
<evidence type="ECO:0000256" key="1">
    <source>
        <dbReference type="SAM" id="MobiDB-lite"/>
    </source>
</evidence>
<dbReference type="AlphaFoldDB" id="A0A060X8Q1"/>
<reference evidence="2" key="1">
    <citation type="journal article" date="2014" name="Nat. Commun.">
        <title>The rainbow trout genome provides novel insights into evolution after whole-genome duplication in vertebrates.</title>
        <authorList>
            <person name="Berthelot C."/>
            <person name="Brunet F."/>
            <person name="Chalopin D."/>
            <person name="Juanchich A."/>
            <person name="Bernard M."/>
            <person name="Noel B."/>
            <person name="Bento P."/>
            <person name="Da Silva C."/>
            <person name="Labadie K."/>
            <person name="Alberti A."/>
            <person name="Aury J.M."/>
            <person name="Louis A."/>
            <person name="Dehais P."/>
            <person name="Bardou P."/>
            <person name="Montfort J."/>
            <person name="Klopp C."/>
            <person name="Cabau C."/>
            <person name="Gaspin C."/>
            <person name="Thorgaard G.H."/>
            <person name="Boussaha M."/>
            <person name="Quillet E."/>
            <person name="Guyomard R."/>
            <person name="Galiana D."/>
            <person name="Bobe J."/>
            <person name="Volff J.N."/>
            <person name="Genet C."/>
            <person name="Wincker P."/>
            <person name="Jaillon O."/>
            <person name="Roest Crollius H."/>
            <person name="Guiguen Y."/>
        </authorList>
    </citation>
    <scope>NUCLEOTIDE SEQUENCE [LARGE SCALE GENOMIC DNA]</scope>
</reference>
<evidence type="ECO:0000313" key="2">
    <source>
        <dbReference type="EMBL" id="CDQ75831.1"/>
    </source>
</evidence>
<gene>
    <name evidence="2" type="ORF">GSONMT00060419001</name>
</gene>